<dbReference type="Pfam" id="PF13630">
    <property type="entry name" value="SdpI"/>
    <property type="match status" value="1"/>
</dbReference>
<evidence type="ECO:0000259" key="2">
    <source>
        <dbReference type="Pfam" id="PF07853"/>
    </source>
</evidence>
<organism evidence="3 4">
    <name type="scientific">Candidatus Nealsonbacteria bacterium CG23_combo_of_CG06-09_8_20_14_all_38_19</name>
    <dbReference type="NCBI Taxonomy" id="1974721"/>
    <lineage>
        <taxon>Bacteria</taxon>
        <taxon>Candidatus Nealsoniibacteriota</taxon>
    </lineage>
</organism>
<gene>
    <name evidence="3" type="ORF">COX36_04560</name>
</gene>
<feature type="transmembrane region" description="Helical" evidence="1">
    <location>
        <begin position="87"/>
        <end position="109"/>
    </location>
</feature>
<dbReference type="Pfam" id="PF07853">
    <property type="entry name" value="DUF1648"/>
    <property type="match status" value="1"/>
</dbReference>
<sequence>MRKAEITALIIIVLSFILAVCFYPALPEKMASHWNASGEVDGYMPKFWGLFLMPFISALMLLLFIWIPKVEPLKENLEKFRDYYDEFVVLIILFLFYLYALTLFWNFGLRFSMPRFLSPAFAALFFYCGILIEKAKRNWFVGIRTPWTMTNDVVWEKTHKLGGKLFKAAALLSLYGLFVPGIAFFLVIVPAIFAALVSFFYSYFERSEKQGS</sequence>
<keyword evidence="1" id="KW-1133">Transmembrane helix</keyword>
<dbReference type="PIRSF" id="PIRSF038959">
    <property type="entry name" value="SdpI"/>
    <property type="match status" value="1"/>
</dbReference>
<dbReference type="PANTHER" id="PTHR37810">
    <property type="entry name" value="IMMUNITY PROTEIN SDPI"/>
    <property type="match status" value="1"/>
</dbReference>
<keyword evidence="1" id="KW-0472">Membrane</keyword>
<dbReference type="InterPro" id="IPR026272">
    <property type="entry name" value="SdpI"/>
</dbReference>
<feature type="transmembrane region" description="Helical" evidence="1">
    <location>
        <begin position="47"/>
        <end position="67"/>
    </location>
</feature>
<feature type="transmembrane region" description="Helical" evidence="1">
    <location>
        <begin position="182"/>
        <end position="204"/>
    </location>
</feature>
<feature type="transmembrane region" description="Helical" evidence="1">
    <location>
        <begin position="6"/>
        <end position="26"/>
    </location>
</feature>
<evidence type="ECO:0000256" key="1">
    <source>
        <dbReference type="SAM" id="Phobius"/>
    </source>
</evidence>
<dbReference type="AlphaFoldDB" id="A0A2G9YWX1"/>
<name>A0A2G9YWX1_9BACT</name>
<dbReference type="Proteomes" id="UP000230273">
    <property type="component" value="Unassembled WGS sequence"/>
</dbReference>
<feature type="transmembrane region" description="Helical" evidence="1">
    <location>
        <begin position="116"/>
        <end position="132"/>
    </location>
</feature>
<dbReference type="InterPro" id="IPR012867">
    <property type="entry name" value="DUF1648"/>
</dbReference>
<reference evidence="3 4" key="1">
    <citation type="submission" date="2017-09" db="EMBL/GenBank/DDBJ databases">
        <title>Depth-based differentiation of microbial function through sediment-hosted aquifers and enrichment of novel symbionts in the deep terrestrial subsurface.</title>
        <authorList>
            <person name="Probst A.J."/>
            <person name="Ladd B."/>
            <person name="Jarett J.K."/>
            <person name="Geller-Mcgrath D.E."/>
            <person name="Sieber C.M."/>
            <person name="Emerson J.B."/>
            <person name="Anantharaman K."/>
            <person name="Thomas B.C."/>
            <person name="Malmstrom R."/>
            <person name="Stieglmeier M."/>
            <person name="Klingl A."/>
            <person name="Woyke T."/>
            <person name="Ryan C.M."/>
            <person name="Banfield J.F."/>
        </authorList>
    </citation>
    <scope>NUCLEOTIDE SEQUENCE [LARGE SCALE GENOMIC DNA]</scope>
    <source>
        <strain evidence="3">CG23_combo_of_CG06-09_8_20_14_all_38_19</strain>
    </source>
</reference>
<dbReference type="GO" id="GO:0009636">
    <property type="term" value="P:response to toxic substance"/>
    <property type="evidence" value="ECO:0007669"/>
    <property type="project" value="TreeGrafter"/>
</dbReference>
<dbReference type="EMBL" id="PCRP01000071">
    <property type="protein sequence ID" value="PIP23223.1"/>
    <property type="molecule type" value="Genomic_DNA"/>
</dbReference>
<accession>A0A2G9YWX1</accession>
<evidence type="ECO:0000313" key="4">
    <source>
        <dbReference type="Proteomes" id="UP000230273"/>
    </source>
</evidence>
<dbReference type="PANTHER" id="PTHR37810:SF5">
    <property type="entry name" value="IMMUNITY PROTEIN SDPI"/>
    <property type="match status" value="1"/>
</dbReference>
<comment type="caution">
    <text evidence="3">The sequence shown here is derived from an EMBL/GenBank/DDBJ whole genome shotgun (WGS) entry which is preliminary data.</text>
</comment>
<keyword evidence="1" id="KW-0812">Transmembrane</keyword>
<evidence type="ECO:0000313" key="3">
    <source>
        <dbReference type="EMBL" id="PIP23223.1"/>
    </source>
</evidence>
<protein>
    <recommendedName>
        <fullName evidence="2">DUF1648 domain-containing protein</fullName>
    </recommendedName>
</protein>
<proteinExistence type="predicted"/>
<feature type="domain" description="DUF1648" evidence="2">
    <location>
        <begin position="10"/>
        <end position="56"/>
    </location>
</feature>
<dbReference type="InterPro" id="IPR025962">
    <property type="entry name" value="SdpI/YhfL"/>
</dbReference>